<evidence type="ECO:0000313" key="3">
    <source>
        <dbReference type="Proteomes" id="UP001209540"/>
    </source>
</evidence>
<keyword evidence="3" id="KW-1185">Reference proteome</keyword>
<dbReference type="Gene3D" id="2.40.50.40">
    <property type="match status" value="1"/>
</dbReference>
<dbReference type="Pfam" id="PF00385">
    <property type="entry name" value="Chromo"/>
    <property type="match status" value="1"/>
</dbReference>
<dbReference type="PROSITE" id="PS50013">
    <property type="entry name" value="CHROMO_2"/>
    <property type="match status" value="1"/>
</dbReference>
<feature type="domain" description="Chromo" evidence="1">
    <location>
        <begin position="205"/>
        <end position="261"/>
    </location>
</feature>
<comment type="caution">
    <text evidence="2">The sequence shown here is derived from an EMBL/GenBank/DDBJ whole genome shotgun (WGS) entry which is preliminary data.</text>
</comment>
<dbReference type="SUPFAM" id="SSF54160">
    <property type="entry name" value="Chromo domain-like"/>
    <property type="match status" value="1"/>
</dbReference>
<dbReference type="Proteomes" id="UP001209540">
    <property type="component" value="Unassembled WGS sequence"/>
</dbReference>
<name>A0AAD5K6Q4_9FUNG</name>
<evidence type="ECO:0000313" key="2">
    <source>
        <dbReference type="EMBL" id="KAI9258721.1"/>
    </source>
</evidence>
<sequence>MKLYNKIYQQDCIAVDGGYTLFIKQFENLCKNKNINLDDKNFFYPIRKEIGVALNRQEEHYNKVFGSFRIAFLLKNINNFSDKFNIIIQDHHKLWFNDNFEFPSEMRLIDIVYTNQMEQVNKLKELNKLQDDFLNLDITDNNMIINEDTDDNMENNNNDKNINENEVDFPEYRNINKKRKKSNKRNSKKINIYDIRNTNNDENIYEIDKILNHKIENKNYIFYIKWVGYDDDSNSWVKESDFKQKEIIIDYFSERNIIYRN</sequence>
<reference evidence="2" key="1">
    <citation type="journal article" date="2022" name="IScience">
        <title>Evolution of zygomycete secretomes and the origins of terrestrial fungal ecologies.</title>
        <authorList>
            <person name="Chang Y."/>
            <person name="Wang Y."/>
            <person name="Mondo S."/>
            <person name="Ahrendt S."/>
            <person name="Andreopoulos W."/>
            <person name="Barry K."/>
            <person name="Beard J."/>
            <person name="Benny G.L."/>
            <person name="Blankenship S."/>
            <person name="Bonito G."/>
            <person name="Cuomo C."/>
            <person name="Desiro A."/>
            <person name="Gervers K.A."/>
            <person name="Hundley H."/>
            <person name="Kuo A."/>
            <person name="LaButti K."/>
            <person name="Lang B.F."/>
            <person name="Lipzen A."/>
            <person name="O'Donnell K."/>
            <person name="Pangilinan J."/>
            <person name="Reynolds N."/>
            <person name="Sandor L."/>
            <person name="Smith M.E."/>
            <person name="Tsang A."/>
            <person name="Grigoriev I.V."/>
            <person name="Stajich J.E."/>
            <person name="Spatafora J.W."/>
        </authorList>
    </citation>
    <scope>NUCLEOTIDE SEQUENCE</scope>
    <source>
        <strain evidence="2">RSA 2281</strain>
    </source>
</reference>
<dbReference type="SMART" id="SM00298">
    <property type="entry name" value="CHROMO"/>
    <property type="match status" value="1"/>
</dbReference>
<evidence type="ECO:0000259" key="1">
    <source>
        <dbReference type="PROSITE" id="PS50013"/>
    </source>
</evidence>
<accession>A0AAD5K6Q4</accession>
<dbReference type="AlphaFoldDB" id="A0AAD5K6Q4"/>
<dbReference type="InterPro" id="IPR000953">
    <property type="entry name" value="Chromo/chromo_shadow_dom"/>
</dbReference>
<dbReference type="InterPro" id="IPR023780">
    <property type="entry name" value="Chromo_domain"/>
</dbReference>
<gene>
    <name evidence="2" type="ORF">BDA99DRAFT_440672</name>
</gene>
<proteinExistence type="predicted"/>
<organism evidence="2 3">
    <name type="scientific">Phascolomyces articulosus</name>
    <dbReference type="NCBI Taxonomy" id="60185"/>
    <lineage>
        <taxon>Eukaryota</taxon>
        <taxon>Fungi</taxon>
        <taxon>Fungi incertae sedis</taxon>
        <taxon>Mucoromycota</taxon>
        <taxon>Mucoromycotina</taxon>
        <taxon>Mucoromycetes</taxon>
        <taxon>Mucorales</taxon>
        <taxon>Lichtheimiaceae</taxon>
        <taxon>Phascolomyces</taxon>
    </lineage>
</organism>
<reference evidence="2" key="2">
    <citation type="submission" date="2023-02" db="EMBL/GenBank/DDBJ databases">
        <authorList>
            <consortium name="DOE Joint Genome Institute"/>
            <person name="Mondo S.J."/>
            <person name="Chang Y."/>
            <person name="Wang Y."/>
            <person name="Ahrendt S."/>
            <person name="Andreopoulos W."/>
            <person name="Barry K."/>
            <person name="Beard J."/>
            <person name="Benny G.L."/>
            <person name="Blankenship S."/>
            <person name="Bonito G."/>
            <person name="Cuomo C."/>
            <person name="Desiro A."/>
            <person name="Gervers K.A."/>
            <person name="Hundley H."/>
            <person name="Kuo A."/>
            <person name="LaButti K."/>
            <person name="Lang B.F."/>
            <person name="Lipzen A."/>
            <person name="O'Donnell K."/>
            <person name="Pangilinan J."/>
            <person name="Reynolds N."/>
            <person name="Sandor L."/>
            <person name="Smith M.W."/>
            <person name="Tsang A."/>
            <person name="Grigoriev I.V."/>
            <person name="Stajich J.E."/>
            <person name="Spatafora J.W."/>
        </authorList>
    </citation>
    <scope>NUCLEOTIDE SEQUENCE</scope>
    <source>
        <strain evidence="2">RSA 2281</strain>
    </source>
</reference>
<protein>
    <recommendedName>
        <fullName evidence="1">Chromo domain-containing protein</fullName>
    </recommendedName>
</protein>
<dbReference type="InterPro" id="IPR016197">
    <property type="entry name" value="Chromo-like_dom_sf"/>
</dbReference>
<dbReference type="EMBL" id="JAIXMP010000018">
    <property type="protein sequence ID" value="KAI9258721.1"/>
    <property type="molecule type" value="Genomic_DNA"/>
</dbReference>